<dbReference type="SUPFAM" id="SSF56672">
    <property type="entry name" value="DNA/RNA polymerases"/>
    <property type="match status" value="1"/>
</dbReference>
<organism evidence="5">
    <name type="scientific">Sesamum latifolium</name>
    <dbReference type="NCBI Taxonomy" id="2727402"/>
    <lineage>
        <taxon>Eukaryota</taxon>
        <taxon>Viridiplantae</taxon>
        <taxon>Streptophyta</taxon>
        <taxon>Embryophyta</taxon>
        <taxon>Tracheophyta</taxon>
        <taxon>Spermatophyta</taxon>
        <taxon>Magnoliopsida</taxon>
        <taxon>eudicotyledons</taxon>
        <taxon>Gunneridae</taxon>
        <taxon>Pentapetalae</taxon>
        <taxon>asterids</taxon>
        <taxon>lamiids</taxon>
        <taxon>Lamiales</taxon>
        <taxon>Pedaliaceae</taxon>
        <taxon>Sesamum</taxon>
    </lineage>
</organism>
<dbReference type="SMART" id="SM00343">
    <property type="entry name" value="ZnF_C2HC"/>
    <property type="match status" value="1"/>
</dbReference>
<feature type="compositionally biased region" description="Basic residues" evidence="3">
    <location>
        <begin position="142"/>
        <end position="158"/>
    </location>
</feature>
<dbReference type="PANTHER" id="PTHR11439">
    <property type="entry name" value="GAG-POL-RELATED RETROTRANSPOSON"/>
    <property type="match status" value="1"/>
</dbReference>
<keyword evidence="2" id="KW-0863">Zinc-finger</keyword>
<dbReference type="InterPro" id="IPR054722">
    <property type="entry name" value="PolX-like_BBD"/>
</dbReference>
<dbReference type="AlphaFoldDB" id="A0AAW2WCR7"/>
<feature type="domain" description="CCHC-type" evidence="4">
    <location>
        <begin position="173"/>
        <end position="189"/>
    </location>
</feature>
<dbReference type="InterPro" id="IPR043502">
    <property type="entry name" value="DNA/RNA_pol_sf"/>
</dbReference>
<dbReference type="Pfam" id="PF00098">
    <property type="entry name" value="zf-CCHC"/>
    <property type="match status" value="1"/>
</dbReference>
<accession>A0AAW2WCR7</accession>
<dbReference type="GO" id="GO:0008270">
    <property type="term" value="F:zinc ion binding"/>
    <property type="evidence" value="ECO:0007669"/>
    <property type="project" value="UniProtKB-KW"/>
</dbReference>
<feature type="region of interest" description="Disordered" evidence="3">
    <location>
        <begin position="455"/>
        <end position="481"/>
    </location>
</feature>
<keyword evidence="1" id="KW-0378">Hydrolase</keyword>
<evidence type="ECO:0000256" key="3">
    <source>
        <dbReference type="SAM" id="MobiDB-lite"/>
    </source>
</evidence>
<proteinExistence type="predicted"/>
<comment type="caution">
    <text evidence="5">The sequence shown here is derived from an EMBL/GenBank/DDBJ whole genome shotgun (WGS) entry which is preliminary data.</text>
</comment>
<gene>
    <name evidence="5" type="ORF">Slati_2435500</name>
</gene>
<evidence type="ECO:0000256" key="1">
    <source>
        <dbReference type="ARBA" id="ARBA00022750"/>
    </source>
</evidence>
<reference evidence="5" key="1">
    <citation type="submission" date="2020-06" db="EMBL/GenBank/DDBJ databases">
        <authorList>
            <person name="Li T."/>
            <person name="Hu X."/>
            <person name="Zhang T."/>
            <person name="Song X."/>
            <person name="Zhang H."/>
            <person name="Dai N."/>
            <person name="Sheng W."/>
            <person name="Hou X."/>
            <person name="Wei L."/>
        </authorList>
    </citation>
    <scope>NUCLEOTIDE SEQUENCE</scope>
    <source>
        <strain evidence="5">KEN1</strain>
        <tissue evidence="5">Leaf</tissue>
    </source>
</reference>
<dbReference type="Pfam" id="PF07727">
    <property type="entry name" value="RVT_2"/>
    <property type="match status" value="1"/>
</dbReference>
<dbReference type="Gene3D" id="4.10.60.10">
    <property type="entry name" value="Zinc finger, CCHC-type"/>
    <property type="match status" value="1"/>
</dbReference>
<dbReference type="Pfam" id="PF22936">
    <property type="entry name" value="Pol_BBD"/>
    <property type="match status" value="1"/>
</dbReference>
<keyword evidence="2" id="KW-0479">Metal-binding</keyword>
<dbReference type="InterPro" id="IPR001878">
    <property type="entry name" value="Znf_CCHC"/>
</dbReference>
<keyword evidence="2" id="KW-0862">Zinc</keyword>
<dbReference type="EMBL" id="JACGWN010000008">
    <property type="protein sequence ID" value="KAL0439525.1"/>
    <property type="molecule type" value="Genomic_DNA"/>
</dbReference>
<dbReference type="PANTHER" id="PTHR11439:SF491">
    <property type="entry name" value="INTEGRASE CATALYTIC DOMAIN-CONTAINING PROTEIN"/>
    <property type="match status" value="1"/>
</dbReference>
<dbReference type="SUPFAM" id="SSF57756">
    <property type="entry name" value="Retrovirus zinc finger-like domains"/>
    <property type="match status" value="1"/>
</dbReference>
<dbReference type="InterPro" id="IPR036875">
    <property type="entry name" value="Znf_CCHC_sf"/>
</dbReference>
<dbReference type="PROSITE" id="PS50158">
    <property type="entry name" value="ZF_CCHC"/>
    <property type="match status" value="1"/>
</dbReference>
<keyword evidence="1" id="KW-0645">Protease</keyword>
<name>A0AAW2WCR7_9LAMI</name>
<sequence>MKSRKSNTAKELWDKLDELYTESSLPSKLFLLEKFFRYKLDVSKNIDDNIDEFTKLIQDIKLTGDKNIDDYSPIVLLNAIPETYGDVKSAIKYGRDNVNLEIVISGLKSKEIDLRTNKPSQNQPKVNLVRGRTKNRNNDYKYRRHSNSRSRSRGRSNSRPKYNQDKYEKKDVRCYNCGGRGHFIKECKKPRRNPHKESVNFSEDTVDEVYMLSDVNSVKSALHKHDWLIDSGCTVHMTPYRDIISNYRTENLGSVSMANEKRCDVMGVGDVCMISENGFKFTLKNVKHVPDLAHNLISCSALEEEGLEVSSGLSKSFWGEALLTAAYLINRSPSVPLNGKLPECVWSGKTVDLSSIRIFGCSAFTLYNGDKLDPHAQKCIFISYSDGVKGYRLWLRSQPGFKVIISRDVTFNETEIPCLHNSPKNIDESSIESTFNKIERHLNDNQQGEEIEIEENQQGAENTDDNPSTNTYQLARDRERRESRIPPKLRDFHLALNTENIEPSSYEEALESDNSKEWNNAMKEEINSLMKNKTWTLVPRPANTSIVDCKWLFKIKQENESTRFKARLVVKGFTQKEGIDFIEIFSPVVKYTTVRIILALTAHFNWELKQMNVKTAFLHGDLDETIYMSQPLGFISDKHPDYICLLKKFLYGLKQSPRQWNKKFDVFMHSLKFQRSAFDPCLYFKYNSDMPVFLVLYMDDMLIASPSISLIVEFQNNLCKNFEMKDLGNAKKILGMTIDRDRKTSTIFLNQKPYVKTVVEKFSMSNAKPTSVPLAAHFQLCKNQSPNSKTEKERMKNIPYSNAIGSVMYLMVSTRPDIAYVVSCLSRFMSNAGFPHWEALKCLLRYLNGSMNIGIKFSKHSDDVKLVGYVDSNYANDRDSRRSTTSYVFTLCGACISWKSQLQNIIALSTIEAEYIATTEALKEAIWLKGLLDEIGFLKQKVTVFSDSQSSIQLCKNPVFHDRTKHIDVRYHFIRDIVGKDIINLEKIKSDDNPADMGTKSLPIEKFKHCVNILNLS</sequence>
<evidence type="ECO:0000256" key="2">
    <source>
        <dbReference type="PROSITE-ProRule" id="PRU00047"/>
    </source>
</evidence>
<dbReference type="Pfam" id="PF14223">
    <property type="entry name" value="Retrotran_gag_2"/>
    <property type="match status" value="1"/>
</dbReference>
<dbReference type="InterPro" id="IPR013103">
    <property type="entry name" value="RVT_2"/>
</dbReference>
<reference evidence="5" key="2">
    <citation type="journal article" date="2024" name="Plant">
        <title>Genomic evolution and insights into agronomic trait innovations of Sesamum species.</title>
        <authorList>
            <person name="Miao H."/>
            <person name="Wang L."/>
            <person name="Qu L."/>
            <person name="Liu H."/>
            <person name="Sun Y."/>
            <person name="Le M."/>
            <person name="Wang Q."/>
            <person name="Wei S."/>
            <person name="Zheng Y."/>
            <person name="Lin W."/>
            <person name="Duan Y."/>
            <person name="Cao H."/>
            <person name="Xiong S."/>
            <person name="Wang X."/>
            <person name="Wei L."/>
            <person name="Li C."/>
            <person name="Ma Q."/>
            <person name="Ju M."/>
            <person name="Zhao R."/>
            <person name="Li G."/>
            <person name="Mu C."/>
            <person name="Tian Q."/>
            <person name="Mei H."/>
            <person name="Zhang T."/>
            <person name="Gao T."/>
            <person name="Zhang H."/>
        </authorList>
    </citation>
    <scope>NUCLEOTIDE SEQUENCE</scope>
    <source>
        <strain evidence="5">KEN1</strain>
    </source>
</reference>
<dbReference type="GO" id="GO:0003676">
    <property type="term" value="F:nucleic acid binding"/>
    <property type="evidence" value="ECO:0007669"/>
    <property type="project" value="InterPro"/>
</dbReference>
<evidence type="ECO:0000259" key="4">
    <source>
        <dbReference type="PROSITE" id="PS50158"/>
    </source>
</evidence>
<dbReference type="CDD" id="cd09272">
    <property type="entry name" value="RNase_HI_RT_Ty1"/>
    <property type="match status" value="1"/>
</dbReference>
<feature type="region of interest" description="Disordered" evidence="3">
    <location>
        <begin position="115"/>
        <end position="165"/>
    </location>
</feature>
<dbReference type="GO" id="GO:0004190">
    <property type="term" value="F:aspartic-type endopeptidase activity"/>
    <property type="evidence" value="ECO:0007669"/>
    <property type="project" value="UniProtKB-KW"/>
</dbReference>
<dbReference type="InterPro" id="IPR057670">
    <property type="entry name" value="SH3_retrovirus"/>
</dbReference>
<evidence type="ECO:0000313" key="5">
    <source>
        <dbReference type="EMBL" id="KAL0439525.1"/>
    </source>
</evidence>
<dbReference type="Pfam" id="PF25597">
    <property type="entry name" value="SH3_retrovirus"/>
    <property type="match status" value="1"/>
</dbReference>
<protein>
    <submittedName>
        <fullName evidence="5">Retrovirus-related Pol polyprotein from transposon TNT 1-94</fullName>
    </submittedName>
</protein>
<keyword evidence="1" id="KW-0064">Aspartyl protease</keyword>